<comment type="caution">
    <text evidence="3">The sequence shown here is derived from an EMBL/GenBank/DDBJ whole genome shotgun (WGS) entry which is preliminary data.</text>
</comment>
<dbReference type="InterPro" id="IPR013922">
    <property type="entry name" value="Cyclin_PHO80-like"/>
</dbReference>
<keyword evidence="1" id="KW-0195">Cyclin</keyword>
<proteinExistence type="inferred from homology"/>
<protein>
    <recommendedName>
        <fullName evidence="2">Cyclin-like domain-containing protein</fullName>
    </recommendedName>
</protein>
<accession>A0ABQ5KH60</accession>
<dbReference type="Pfam" id="PF00134">
    <property type="entry name" value="Cyclin_N"/>
    <property type="match status" value="1"/>
</dbReference>
<evidence type="ECO:0000313" key="3">
    <source>
        <dbReference type="EMBL" id="GKT31863.1"/>
    </source>
</evidence>
<organism evidence="3 4">
    <name type="scientific">Aduncisulcus paluster</name>
    <dbReference type="NCBI Taxonomy" id="2918883"/>
    <lineage>
        <taxon>Eukaryota</taxon>
        <taxon>Metamonada</taxon>
        <taxon>Carpediemonas-like organisms</taxon>
        <taxon>Aduncisulcus</taxon>
    </lineage>
</organism>
<feature type="domain" description="Cyclin-like" evidence="2">
    <location>
        <begin position="64"/>
        <end position="148"/>
    </location>
</feature>
<keyword evidence="4" id="KW-1185">Reference proteome</keyword>
<dbReference type="Proteomes" id="UP001057375">
    <property type="component" value="Unassembled WGS sequence"/>
</dbReference>
<evidence type="ECO:0000256" key="1">
    <source>
        <dbReference type="RuleBase" id="RU000383"/>
    </source>
</evidence>
<evidence type="ECO:0000259" key="2">
    <source>
        <dbReference type="SMART" id="SM00385"/>
    </source>
</evidence>
<name>A0ABQ5KH60_9EUKA</name>
<dbReference type="InterPro" id="IPR036915">
    <property type="entry name" value="Cyclin-like_sf"/>
</dbReference>
<dbReference type="InterPro" id="IPR006671">
    <property type="entry name" value="Cyclin_N"/>
</dbReference>
<reference evidence="3" key="1">
    <citation type="submission" date="2022-03" db="EMBL/GenBank/DDBJ databases">
        <title>Draft genome sequence of Aduncisulcus paluster, a free-living microaerophilic Fornicata.</title>
        <authorList>
            <person name="Yuyama I."/>
            <person name="Kume K."/>
            <person name="Tamura T."/>
            <person name="Inagaki Y."/>
            <person name="Hashimoto T."/>
        </authorList>
    </citation>
    <scope>NUCLEOTIDE SEQUENCE</scope>
    <source>
        <strain evidence="3">NY0171</strain>
    </source>
</reference>
<dbReference type="SUPFAM" id="SSF47954">
    <property type="entry name" value="Cyclin-like"/>
    <property type="match status" value="1"/>
</dbReference>
<dbReference type="EMBL" id="BQXS01009757">
    <property type="protein sequence ID" value="GKT31863.1"/>
    <property type="molecule type" value="Genomic_DNA"/>
</dbReference>
<gene>
    <name evidence="3" type="ORF">ADUPG1_006193</name>
</gene>
<dbReference type="SMART" id="SM00385">
    <property type="entry name" value="CYCLIN"/>
    <property type="match status" value="1"/>
</dbReference>
<dbReference type="InterPro" id="IPR013763">
    <property type="entry name" value="Cyclin-like_dom"/>
</dbReference>
<comment type="similarity">
    <text evidence="1">Belongs to the cyclin family.</text>
</comment>
<dbReference type="PANTHER" id="PTHR15615:SF108">
    <property type="entry name" value="PROTEIN CNPPD1"/>
    <property type="match status" value="1"/>
</dbReference>
<dbReference type="Gene3D" id="1.10.472.10">
    <property type="entry name" value="Cyclin-like"/>
    <property type="match status" value="1"/>
</dbReference>
<sequence>MSIHETGHIKQLNRTVSGISLWMLEQLVLPKCCDREKVIHRKPMPCVFDHGHDSEDPTFDSIYSFIHSLFKKARIEPECLLAGIVLMRRYLEKYTGLSPNNWKRLLFTCLMLGSKSQDDVSCTSRSFSYCTADFTLHELNKMERNVLTAIGYNLVVTVEEYAEIYYELKEFAATVSFDSMGYPIVQKDGSPVVLKKGENSFLIADKFMHPDPAAGLDVPISSPMQPLDSLLDPSK</sequence>
<evidence type="ECO:0000313" key="4">
    <source>
        <dbReference type="Proteomes" id="UP001057375"/>
    </source>
</evidence>
<dbReference type="PANTHER" id="PTHR15615">
    <property type="match status" value="1"/>
</dbReference>